<sequence>MGKVLSTVIDYCPESLARSVSDSYSRRRVKRKNDAIGDEESDLRKLMCTAHYIHQTLYVEGKDSDITVDILNKHWKLHKVYLGQSQYFNSMFSGGWNESNKSLIKIEVEDPNITLEAVDKVFSSFYLDEISVEPCTVIGVLAASTMFQLEGLIEQCCEIMLETISPITAVQYHQAACNYGTQKVKEKVIEWFLVNLTDYFVKNTSRLQDIDIDLMSTLVNHPDLCVIQSEMTLYNLLKKWVYCRLNPTSDSKADYTAEMEKFFRNYESNGCFLLSDVGLDYMRVFRQLRLVHLLLHCQDHDAVAQDRIIPESWLLTAYKRQWLTLLGVAASVDKGPESLDEKYFNEHCLRCGRVICDGDNRSWRWNWFSFGIDLVWSIVDKALMLGRQRLQFDYAIRPSDHALIMQVEVMNLDPKRQIKKRQKTEPSRIVLSRNQEVKLMTLENDFEYPLYIVIKMLLTNHPTTESQ</sequence>
<dbReference type="Gene3D" id="3.30.710.10">
    <property type="entry name" value="Potassium Channel Kv1.1, Chain A"/>
    <property type="match status" value="1"/>
</dbReference>
<protein>
    <submittedName>
        <fullName evidence="2">BTB domain-containing protein</fullName>
    </submittedName>
</protein>
<dbReference type="HOGENOM" id="CLU_025961_2_0_1"/>
<dbReference type="SUPFAM" id="SSF54695">
    <property type="entry name" value="POZ domain"/>
    <property type="match status" value="1"/>
</dbReference>
<organism evidence="2 3">
    <name type="scientific">Rhodnius prolixus</name>
    <name type="common">Triatomid bug</name>
    <dbReference type="NCBI Taxonomy" id="13249"/>
    <lineage>
        <taxon>Eukaryota</taxon>
        <taxon>Metazoa</taxon>
        <taxon>Ecdysozoa</taxon>
        <taxon>Arthropoda</taxon>
        <taxon>Hexapoda</taxon>
        <taxon>Insecta</taxon>
        <taxon>Pterygota</taxon>
        <taxon>Neoptera</taxon>
        <taxon>Paraneoptera</taxon>
        <taxon>Hemiptera</taxon>
        <taxon>Heteroptera</taxon>
        <taxon>Panheteroptera</taxon>
        <taxon>Cimicomorpha</taxon>
        <taxon>Reduviidae</taxon>
        <taxon>Triatominae</taxon>
        <taxon>Rhodnius</taxon>
    </lineage>
</organism>
<dbReference type="eggNOG" id="KOG4682">
    <property type="taxonomic scope" value="Eukaryota"/>
</dbReference>
<keyword evidence="3" id="KW-1185">Reference proteome</keyword>
<proteinExistence type="predicted"/>
<dbReference type="InterPro" id="IPR011333">
    <property type="entry name" value="SKP1/BTB/POZ_sf"/>
</dbReference>
<dbReference type="VEuPathDB" id="VectorBase:RPRC010622"/>
<dbReference type="EnsemblMetazoa" id="RPRC010622-RA">
    <property type="protein sequence ID" value="RPRC010622-PA"/>
    <property type="gene ID" value="RPRC010622"/>
</dbReference>
<dbReference type="SMART" id="SM00225">
    <property type="entry name" value="BTB"/>
    <property type="match status" value="1"/>
</dbReference>
<dbReference type="InParanoid" id="T1I2V3"/>
<dbReference type="InterPro" id="IPR000210">
    <property type="entry name" value="BTB/POZ_dom"/>
</dbReference>
<keyword evidence="1" id="KW-0217">Developmental protein</keyword>
<dbReference type="PROSITE" id="PS50097">
    <property type="entry name" value="BTB"/>
    <property type="match status" value="1"/>
</dbReference>
<dbReference type="EMBL" id="ACPB03021422">
    <property type="status" value="NOT_ANNOTATED_CDS"/>
    <property type="molecule type" value="Genomic_DNA"/>
</dbReference>
<dbReference type="GO" id="GO:0007281">
    <property type="term" value="P:germ cell development"/>
    <property type="evidence" value="ECO:0007669"/>
    <property type="project" value="InterPro"/>
</dbReference>
<accession>T1I2V3</accession>
<dbReference type="InterPro" id="IPR043380">
    <property type="entry name" value="Gcl-like"/>
</dbReference>
<dbReference type="Pfam" id="PF00651">
    <property type="entry name" value="BTB"/>
    <property type="match status" value="1"/>
</dbReference>
<dbReference type="AlphaFoldDB" id="T1I2V3"/>
<evidence type="ECO:0000313" key="3">
    <source>
        <dbReference type="Proteomes" id="UP000015103"/>
    </source>
</evidence>
<dbReference type="PANTHER" id="PTHR23231:SF17">
    <property type="entry name" value="BTB DOMAIN-CONTAINING PROTEIN"/>
    <property type="match status" value="1"/>
</dbReference>
<evidence type="ECO:0000313" key="2">
    <source>
        <dbReference type="EnsemblMetazoa" id="RPRC010622-PA"/>
    </source>
</evidence>
<name>T1I2V3_RHOPR</name>
<dbReference type="FunCoup" id="T1I2V3">
    <property type="interactions" value="1177"/>
</dbReference>
<dbReference type="PANTHER" id="PTHR23231">
    <property type="entry name" value="GERM CELL-LESS PROTEIN"/>
    <property type="match status" value="1"/>
</dbReference>
<dbReference type="OMA" id="TGFNYGM"/>
<dbReference type="Proteomes" id="UP000015103">
    <property type="component" value="Unassembled WGS sequence"/>
</dbReference>
<reference evidence="2" key="1">
    <citation type="submission" date="2015-05" db="UniProtKB">
        <authorList>
            <consortium name="EnsemblMetazoa"/>
        </authorList>
    </citation>
    <scope>IDENTIFICATION</scope>
</reference>
<evidence type="ECO:0000256" key="1">
    <source>
        <dbReference type="ARBA" id="ARBA00022473"/>
    </source>
</evidence>